<comment type="caution">
    <text evidence="4">The sequence shown here is derived from an EMBL/GenBank/DDBJ whole genome shotgun (WGS) entry which is preliminary data.</text>
</comment>
<protein>
    <submittedName>
        <fullName evidence="4">DnaD domain protein</fullName>
    </submittedName>
</protein>
<sequence>MAERRMFAKTIIDSDAFLDMPLSSQALYFHLSMRADDDGFINNPKKIQRMVGCGDDDLKLLMAKKFILVFESGVIVIKHWKIHNYIRNDRYKPTLYQEEKAMLTDKESKAYTFSTNVLEPNENVGIPIDNQPVYQMDTQVRLGKDRLGKDRLVVIQKKIHDYYENNGFGSITHKTITDFAYWLEDLINIGATDEDAGEMIIHALGIAIDNNVRKYSYVNSILKDWEKRKFTSVKQVKSEDIKTANKQSKQPAGNRKPRSESYVAMQYEVFIREKQFDSGLTLTEYAKRKKLKTEEVEELKQYIAKQGEPN</sequence>
<dbReference type="Gene3D" id="1.10.10.630">
    <property type="entry name" value="DnaD domain-like"/>
    <property type="match status" value="1"/>
</dbReference>
<proteinExistence type="inferred from homology"/>
<comment type="similarity">
    <text evidence="1">Belongs to the DnaB/DnaD family.</text>
</comment>
<feature type="region of interest" description="Disordered" evidence="2">
    <location>
        <begin position="240"/>
        <end position="259"/>
    </location>
</feature>
<organism evidence="4 5">
    <name type="scientific">Enterococcus raffinosus</name>
    <dbReference type="NCBI Taxonomy" id="71452"/>
    <lineage>
        <taxon>Bacteria</taxon>
        <taxon>Bacillati</taxon>
        <taxon>Bacillota</taxon>
        <taxon>Bacilli</taxon>
        <taxon>Lactobacillales</taxon>
        <taxon>Enterococcaceae</taxon>
        <taxon>Enterococcus</taxon>
    </lineage>
</organism>
<name>A0AAW8TH36_9ENTE</name>
<evidence type="ECO:0000259" key="3">
    <source>
        <dbReference type="Pfam" id="PF07261"/>
    </source>
</evidence>
<dbReference type="InterPro" id="IPR034829">
    <property type="entry name" value="DnaD-like_sf"/>
</dbReference>
<dbReference type="RefSeq" id="WP_225844337.1">
    <property type="nucleotide sequence ID" value="NZ_JARPXI010000059.1"/>
</dbReference>
<dbReference type="Pfam" id="PF07261">
    <property type="entry name" value="DnaB_2"/>
    <property type="match status" value="1"/>
</dbReference>
<dbReference type="NCBIfam" id="TIGR01446">
    <property type="entry name" value="DnaD_dom"/>
    <property type="match status" value="1"/>
</dbReference>
<accession>A0AAW8TH36</accession>
<evidence type="ECO:0000313" key="4">
    <source>
        <dbReference type="EMBL" id="MDT2546148.1"/>
    </source>
</evidence>
<evidence type="ECO:0000256" key="1">
    <source>
        <dbReference type="ARBA" id="ARBA00093462"/>
    </source>
</evidence>
<feature type="domain" description="DnaB/C C-terminal" evidence="3">
    <location>
        <begin position="161"/>
        <end position="238"/>
    </location>
</feature>
<dbReference type="Proteomes" id="UP001254770">
    <property type="component" value="Unassembled WGS sequence"/>
</dbReference>
<evidence type="ECO:0000313" key="5">
    <source>
        <dbReference type="Proteomes" id="UP001254770"/>
    </source>
</evidence>
<dbReference type="InterPro" id="IPR006343">
    <property type="entry name" value="DnaB/C_C"/>
</dbReference>
<dbReference type="AlphaFoldDB" id="A0AAW8TH36"/>
<evidence type="ECO:0000256" key="2">
    <source>
        <dbReference type="SAM" id="MobiDB-lite"/>
    </source>
</evidence>
<gene>
    <name evidence="4" type="ORF">P7D69_17500</name>
</gene>
<dbReference type="SUPFAM" id="SSF158499">
    <property type="entry name" value="DnaD domain-like"/>
    <property type="match status" value="1"/>
</dbReference>
<reference evidence="4" key="1">
    <citation type="submission" date="2023-03" db="EMBL/GenBank/DDBJ databases">
        <authorList>
            <person name="Shen W."/>
            <person name="Cai J."/>
        </authorList>
    </citation>
    <scope>NUCLEOTIDE SEQUENCE</scope>
    <source>
        <strain evidence="4">Y15</strain>
    </source>
</reference>
<dbReference type="EMBL" id="JARPXL010000024">
    <property type="protein sequence ID" value="MDT2546148.1"/>
    <property type="molecule type" value="Genomic_DNA"/>
</dbReference>